<reference evidence="2" key="1">
    <citation type="submission" date="2023-04" db="EMBL/GenBank/DDBJ databases">
        <title>Chromosome-level genome of Chaenocephalus aceratus.</title>
        <authorList>
            <person name="Park H."/>
        </authorList>
    </citation>
    <scope>NUCLEOTIDE SEQUENCE</scope>
    <source>
        <strain evidence="2">DE</strain>
        <tissue evidence="2">Muscle</tissue>
    </source>
</reference>
<protein>
    <submittedName>
        <fullName evidence="2">Uncharacterized protein</fullName>
    </submittedName>
</protein>
<feature type="compositionally biased region" description="Polar residues" evidence="1">
    <location>
        <begin position="126"/>
        <end position="136"/>
    </location>
</feature>
<feature type="compositionally biased region" description="Basic and acidic residues" evidence="1">
    <location>
        <begin position="167"/>
        <end position="176"/>
    </location>
</feature>
<dbReference type="AlphaFoldDB" id="A0AAD9C676"/>
<dbReference type="Proteomes" id="UP001228049">
    <property type="component" value="Unassembled WGS sequence"/>
</dbReference>
<feature type="compositionally biased region" description="Basic and acidic residues" evidence="1">
    <location>
        <begin position="113"/>
        <end position="125"/>
    </location>
</feature>
<dbReference type="EMBL" id="JASDAP010000010">
    <property type="protein sequence ID" value="KAK1895247.1"/>
    <property type="molecule type" value="Genomic_DNA"/>
</dbReference>
<proteinExistence type="predicted"/>
<accession>A0AAD9C676</accession>
<feature type="region of interest" description="Disordered" evidence="1">
    <location>
        <begin position="79"/>
        <end position="180"/>
    </location>
</feature>
<name>A0AAD9C676_DISEL</name>
<evidence type="ECO:0000313" key="3">
    <source>
        <dbReference type="Proteomes" id="UP001228049"/>
    </source>
</evidence>
<evidence type="ECO:0000256" key="1">
    <source>
        <dbReference type="SAM" id="MobiDB-lite"/>
    </source>
</evidence>
<gene>
    <name evidence="2" type="ORF">KUDE01_020698</name>
</gene>
<keyword evidence="3" id="KW-1185">Reference proteome</keyword>
<comment type="caution">
    <text evidence="2">The sequence shown here is derived from an EMBL/GenBank/DDBJ whole genome shotgun (WGS) entry which is preliminary data.</text>
</comment>
<organism evidence="2 3">
    <name type="scientific">Dissostichus eleginoides</name>
    <name type="common">Patagonian toothfish</name>
    <name type="synonym">Dissostichus amissus</name>
    <dbReference type="NCBI Taxonomy" id="100907"/>
    <lineage>
        <taxon>Eukaryota</taxon>
        <taxon>Metazoa</taxon>
        <taxon>Chordata</taxon>
        <taxon>Craniata</taxon>
        <taxon>Vertebrata</taxon>
        <taxon>Euteleostomi</taxon>
        <taxon>Actinopterygii</taxon>
        <taxon>Neopterygii</taxon>
        <taxon>Teleostei</taxon>
        <taxon>Neoteleostei</taxon>
        <taxon>Acanthomorphata</taxon>
        <taxon>Eupercaria</taxon>
        <taxon>Perciformes</taxon>
        <taxon>Notothenioidei</taxon>
        <taxon>Nototheniidae</taxon>
        <taxon>Dissostichus</taxon>
    </lineage>
</organism>
<evidence type="ECO:0000313" key="2">
    <source>
        <dbReference type="EMBL" id="KAK1895247.1"/>
    </source>
</evidence>
<feature type="region of interest" description="Disordered" evidence="1">
    <location>
        <begin position="210"/>
        <end position="233"/>
    </location>
</feature>
<sequence length="475" mass="53688">MRPFLSVTLEPGLERGVPWGRDLYTFVTSAAGHMMRTLQKPRKNRPSKRQVNHRRFLQNMIQRKFADIEAANHRLASSLCHEEEEKTTSSPTSQKPETADRSGSPAQGGDLPEPDKCSAHTEGISKSKSNMFTNIEISEKKQQDSGPLWKRHPKSQPTTCNAKKKNNSKERQKKDIPLSSSLLHMGSQQGIDYHHEEELLYSECYDGESQLESTNTSSEDSTQQDSGFIHFNQNTDISPSLSPLSLDSSCDFSIQMFTDISPQAQRSIADISESQWADIMDLFSVGSKDFGGCMDVEAYFESICACQGDSGQEVGADDVGLADQSDIFRSSEVEDEHGETGEYRYEYSYHGDQALPINNFQWSLQAQRQNEDAEETQFNNFKANQETNIAQLPTSTLIGYQYNASELQTYQRPQEESPCMLVNCENNQNFIPFEGIAQSFPVPLHIPEHRPIQTPPHEDDWLFTDILKDRRSPNC</sequence>